<evidence type="ECO:0000313" key="2">
    <source>
        <dbReference type="WBParaSite" id="GPLIN_000924900"/>
    </source>
</evidence>
<name>A0A183C8Q3_GLOPA</name>
<dbReference type="WBParaSite" id="GPLIN_000924900">
    <property type="protein sequence ID" value="GPLIN_000924900"/>
    <property type="gene ID" value="GPLIN_000924900"/>
</dbReference>
<dbReference type="AlphaFoldDB" id="A0A183C8Q3"/>
<evidence type="ECO:0000313" key="1">
    <source>
        <dbReference type="Proteomes" id="UP000050741"/>
    </source>
</evidence>
<proteinExistence type="predicted"/>
<reference evidence="1" key="2">
    <citation type="submission" date="2014-05" db="EMBL/GenBank/DDBJ databases">
        <title>The genome and life-stage specific transcriptomes of Globodera pallida elucidate key aspects of plant parasitism by a cyst nematode.</title>
        <authorList>
            <person name="Cotton J.A."/>
            <person name="Lilley C.J."/>
            <person name="Jones L.M."/>
            <person name="Kikuchi T."/>
            <person name="Reid A.J."/>
            <person name="Thorpe P."/>
            <person name="Tsai I.J."/>
            <person name="Beasley H."/>
            <person name="Blok V."/>
            <person name="Cock P.J.A."/>
            <person name="Van den Akker S.E."/>
            <person name="Holroyd N."/>
            <person name="Hunt M."/>
            <person name="Mantelin S."/>
            <person name="Naghra H."/>
            <person name="Pain A."/>
            <person name="Palomares-Rius J.E."/>
            <person name="Zarowiecki M."/>
            <person name="Berriman M."/>
            <person name="Jones J.T."/>
            <person name="Urwin P.E."/>
        </authorList>
    </citation>
    <scope>NUCLEOTIDE SEQUENCE [LARGE SCALE GENOMIC DNA]</scope>
    <source>
        <strain evidence="1">Lindley</strain>
    </source>
</reference>
<organism evidence="1 2">
    <name type="scientific">Globodera pallida</name>
    <name type="common">Potato cyst nematode worm</name>
    <name type="synonym">Heterodera pallida</name>
    <dbReference type="NCBI Taxonomy" id="36090"/>
    <lineage>
        <taxon>Eukaryota</taxon>
        <taxon>Metazoa</taxon>
        <taxon>Ecdysozoa</taxon>
        <taxon>Nematoda</taxon>
        <taxon>Chromadorea</taxon>
        <taxon>Rhabditida</taxon>
        <taxon>Tylenchina</taxon>
        <taxon>Tylenchomorpha</taxon>
        <taxon>Tylenchoidea</taxon>
        <taxon>Heteroderidae</taxon>
        <taxon>Heteroderinae</taxon>
        <taxon>Globodera</taxon>
    </lineage>
</organism>
<sequence>MRCLGIGGNDQTHTVLPRGNYKIAVYFGPIGRGRSVDFFTDAQGSIKWNFRKQIHNNFSVNNSYKDMSKESSVKVSILVQNNVESRILRDFQNYAQMAEAMAPDGRLYECHHIVFANLILFEPPTEAESYWSFDYNNFFK</sequence>
<reference evidence="1" key="1">
    <citation type="submission" date="2013-12" db="EMBL/GenBank/DDBJ databases">
        <authorList>
            <person name="Aslett M."/>
        </authorList>
    </citation>
    <scope>NUCLEOTIDE SEQUENCE [LARGE SCALE GENOMIC DNA]</scope>
    <source>
        <strain evidence="1">Lindley</strain>
    </source>
</reference>
<accession>A0A183C8Q3</accession>
<keyword evidence="1" id="KW-1185">Reference proteome</keyword>
<dbReference type="Proteomes" id="UP000050741">
    <property type="component" value="Unassembled WGS sequence"/>
</dbReference>
<protein>
    <submittedName>
        <fullName evidence="2">Exostosin domain-containing protein</fullName>
    </submittedName>
</protein>
<reference evidence="2" key="3">
    <citation type="submission" date="2016-06" db="UniProtKB">
        <authorList>
            <consortium name="WormBaseParasite"/>
        </authorList>
    </citation>
    <scope>IDENTIFICATION</scope>
</reference>